<reference evidence="1 2" key="1">
    <citation type="submission" date="2023-10" db="EMBL/GenBank/DDBJ databases">
        <title>Phytobacter spp. The emergence of a new genus of hospital-origin enterobacteria encoding carbapenemases in Argentina.</title>
        <authorList>
            <person name="Vay C."/>
            <person name="Almuzara M."/>
            <person name="Traglia G.M."/>
            <person name="Campos J."/>
        </authorList>
    </citation>
    <scope>NUCLEOTIDE SEQUENCE [LARGE SCALE GENOMIC DNA]</scope>
    <source>
        <strain evidence="1 2">CVMA36</strain>
    </source>
</reference>
<dbReference type="AlphaFoldDB" id="A0AB35RUE0"/>
<keyword evidence="2" id="KW-1185">Reference proteome</keyword>
<gene>
    <name evidence="1" type="ORF">R0H02_24595</name>
</gene>
<dbReference type="RefSeq" id="WP_317101683.1">
    <property type="nucleotide sequence ID" value="NZ_JAWJAC010000024.1"/>
</dbReference>
<dbReference type="EMBL" id="JAWJAC010000024">
    <property type="protein sequence ID" value="MDV2865625.1"/>
    <property type="molecule type" value="Genomic_DNA"/>
</dbReference>
<comment type="caution">
    <text evidence="1">The sequence shown here is derived from an EMBL/GenBank/DDBJ whole genome shotgun (WGS) entry which is preliminary data.</text>
</comment>
<proteinExistence type="predicted"/>
<organism evidence="1 2">
    <name type="scientific">Phytobacter ursingii</name>
    <dbReference type="NCBI Taxonomy" id="1972431"/>
    <lineage>
        <taxon>Bacteria</taxon>
        <taxon>Pseudomonadati</taxon>
        <taxon>Pseudomonadota</taxon>
        <taxon>Gammaproteobacteria</taxon>
        <taxon>Enterobacterales</taxon>
        <taxon>Enterobacteriaceae</taxon>
        <taxon>Phytobacter</taxon>
    </lineage>
</organism>
<protein>
    <submittedName>
        <fullName evidence="1">Uncharacterized protein</fullName>
    </submittedName>
</protein>
<accession>A0AB35RUE0</accession>
<name>A0AB35RUE0_9ENTR</name>
<evidence type="ECO:0000313" key="1">
    <source>
        <dbReference type="EMBL" id="MDV2865625.1"/>
    </source>
</evidence>
<sequence>MKKLKKVLFKTKEEAEAQTGYFSVSSLMITHDLARKIYSYISSNGLTTFSQPNQKKTCNNTYTLNFTLKIYHNTDKPKAYISLPGAIGYYKHTLETRVSRINPGSPTEQIITHYPSDDNLRKFEELKARSPTLEQIYFWIVQKYPHDLLWMDYSMNELSFGGWGKSSESGDND</sequence>
<evidence type="ECO:0000313" key="2">
    <source>
        <dbReference type="Proteomes" id="UP001286589"/>
    </source>
</evidence>
<dbReference type="Proteomes" id="UP001286589">
    <property type="component" value="Unassembled WGS sequence"/>
</dbReference>